<dbReference type="EMBL" id="KZ819322">
    <property type="protein sequence ID" value="PWN23312.1"/>
    <property type="molecule type" value="Genomic_DNA"/>
</dbReference>
<sequence length="218" mass="24354">MSFSLVGHSGTVPFSSSHFFLPLIAATHRPLPCPAVPCPESQETINRARRKSTRGGSTFSIMQSARQGTKNQNGPVQRGQGEPGEGEQREAPRGKKSYSEYQAREALGPTAVRRLGRRGTRIEALQHRDGHRQRSSKRGWVHLCLGESGQAARLYRTGSCVCVADRRGRRPFSFDWSSVACRRVLRRRSRANVLTHERGYPMQHPRLSITLLVLAEPT</sequence>
<dbReference type="GeneID" id="37010851"/>
<keyword evidence="3" id="KW-1185">Reference proteome</keyword>
<name>A0A316UDR7_9BASI</name>
<dbReference type="AlphaFoldDB" id="A0A316UDR7"/>
<feature type="compositionally biased region" description="Polar residues" evidence="1">
    <location>
        <begin position="54"/>
        <end position="73"/>
    </location>
</feature>
<evidence type="ECO:0000256" key="1">
    <source>
        <dbReference type="SAM" id="MobiDB-lite"/>
    </source>
</evidence>
<protein>
    <submittedName>
        <fullName evidence="2">Uncharacterized protein</fullName>
    </submittedName>
</protein>
<accession>A0A316UDR7</accession>
<dbReference type="Proteomes" id="UP000245942">
    <property type="component" value="Unassembled WGS sequence"/>
</dbReference>
<reference evidence="2 3" key="1">
    <citation type="journal article" date="2018" name="Mol. Biol. Evol.">
        <title>Broad Genomic Sampling Reveals a Smut Pathogenic Ancestry of the Fungal Clade Ustilaginomycotina.</title>
        <authorList>
            <person name="Kijpornyongpan T."/>
            <person name="Mondo S.J."/>
            <person name="Barry K."/>
            <person name="Sandor L."/>
            <person name="Lee J."/>
            <person name="Lipzen A."/>
            <person name="Pangilinan J."/>
            <person name="LaButti K."/>
            <person name="Hainaut M."/>
            <person name="Henrissat B."/>
            <person name="Grigoriev I.V."/>
            <person name="Spatafora J.W."/>
            <person name="Aime M.C."/>
        </authorList>
    </citation>
    <scope>NUCLEOTIDE SEQUENCE [LARGE SCALE GENOMIC DNA]</scope>
    <source>
        <strain evidence="2 3">MCA 4718</strain>
    </source>
</reference>
<evidence type="ECO:0000313" key="3">
    <source>
        <dbReference type="Proteomes" id="UP000245942"/>
    </source>
</evidence>
<proteinExistence type="predicted"/>
<dbReference type="RefSeq" id="XP_025350472.1">
    <property type="nucleotide sequence ID" value="XM_025489117.1"/>
</dbReference>
<feature type="region of interest" description="Disordered" evidence="1">
    <location>
        <begin position="37"/>
        <end position="118"/>
    </location>
</feature>
<organism evidence="2 3">
    <name type="scientific">Pseudomicrostroma glucosiphilum</name>
    <dbReference type="NCBI Taxonomy" id="1684307"/>
    <lineage>
        <taxon>Eukaryota</taxon>
        <taxon>Fungi</taxon>
        <taxon>Dikarya</taxon>
        <taxon>Basidiomycota</taxon>
        <taxon>Ustilaginomycotina</taxon>
        <taxon>Exobasidiomycetes</taxon>
        <taxon>Microstromatales</taxon>
        <taxon>Microstromatales incertae sedis</taxon>
        <taxon>Pseudomicrostroma</taxon>
    </lineage>
</organism>
<evidence type="ECO:0000313" key="2">
    <source>
        <dbReference type="EMBL" id="PWN23312.1"/>
    </source>
</evidence>
<gene>
    <name evidence="2" type="ORF">BCV69DRAFT_115502</name>
</gene>